<evidence type="ECO:0000313" key="1">
    <source>
        <dbReference type="EMBL" id="EKE68316.1"/>
    </source>
</evidence>
<comment type="caution">
    <text evidence="1">The sequence shown here is derived from an EMBL/GenBank/DDBJ whole genome shotgun (WGS) entry which is preliminary data.</text>
</comment>
<dbReference type="eggNOG" id="COG0725">
    <property type="taxonomic scope" value="Bacteria"/>
</dbReference>
<accession>K2IE62</accession>
<dbReference type="SUPFAM" id="SSF53850">
    <property type="entry name" value="Periplasmic binding protein-like II"/>
    <property type="match status" value="1"/>
</dbReference>
<dbReference type="Pfam" id="PF13531">
    <property type="entry name" value="SBP_bac_11"/>
    <property type="match status" value="1"/>
</dbReference>
<dbReference type="OrthoDB" id="8216219at2"/>
<sequence>MNQPTVRILAPTAFASALDVLAKETDPGLVSYDYGPATGPSPQSITSRLQAGEACDFVILPVALAYAEIGAGRLIGTPVQIFASTVAFCVPSGAERPDLSTEAGLWRALSAAPSIGLSAAGSGTFFRDVLLPQSGQGSALAEKLLTVTDRPVGTAVADGLVALGFQQKAELLEADGIEVIDDLAEVARNETWLVLVQCAGSDASAAKAPLLDRLLSTHGRQILSAHGLIPAH</sequence>
<dbReference type="Gene3D" id="3.40.190.10">
    <property type="entry name" value="Periplasmic binding protein-like II"/>
    <property type="match status" value="2"/>
</dbReference>
<dbReference type="AlphaFoldDB" id="K2IE62"/>
<organism evidence="1 2">
    <name type="scientific">Celeribacter baekdonensis B30</name>
    <dbReference type="NCBI Taxonomy" id="1208323"/>
    <lineage>
        <taxon>Bacteria</taxon>
        <taxon>Pseudomonadati</taxon>
        <taxon>Pseudomonadota</taxon>
        <taxon>Alphaproteobacteria</taxon>
        <taxon>Rhodobacterales</taxon>
        <taxon>Roseobacteraceae</taxon>
        <taxon>Celeribacter</taxon>
    </lineage>
</organism>
<gene>
    <name evidence="1" type="ORF">B30_18257</name>
</gene>
<protein>
    <submittedName>
        <fullName evidence="1">Extracellular solute-binding protein</fullName>
    </submittedName>
</protein>
<evidence type="ECO:0000313" key="2">
    <source>
        <dbReference type="Proteomes" id="UP000006762"/>
    </source>
</evidence>
<dbReference type="STRING" id="1208323.B30_18257"/>
<proteinExistence type="predicted"/>
<dbReference type="PATRIC" id="fig|1208323.3.peg.3771"/>
<dbReference type="EMBL" id="AMRK01000014">
    <property type="protein sequence ID" value="EKE68316.1"/>
    <property type="molecule type" value="Genomic_DNA"/>
</dbReference>
<dbReference type="RefSeq" id="WP_009573670.1">
    <property type="nucleotide sequence ID" value="NZ_AMRK01000014.1"/>
</dbReference>
<name>K2IE62_9RHOB</name>
<dbReference type="Proteomes" id="UP000006762">
    <property type="component" value="Unassembled WGS sequence"/>
</dbReference>
<reference evidence="1 2" key="1">
    <citation type="submission" date="2012-09" db="EMBL/GenBank/DDBJ databases">
        <title>Celeribacter baekdonensis B30 Genome Sequencing.</title>
        <authorList>
            <person name="Wang W."/>
        </authorList>
    </citation>
    <scope>NUCLEOTIDE SEQUENCE [LARGE SCALE GENOMIC DNA]</scope>
    <source>
        <strain evidence="1 2">B30</strain>
    </source>
</reference>
<keyword evidence="2" id="KW-1185">Reference proteome</keyword>